<dbReference type="KEGG" id="prz:GZH47_01170"/>
<name>A0A6C0NTN5_9BACL</name>
<keyword evidence="1" id="KW-0812">Transmembrane</keyword>
<evidence type="ECO:0000256" key="1">
    <source>
        <dbReference type="SAM" id="Phobius"/>
    </source>
</evidence>
<dbReference type="Proteomes" id="UP000479114">
    <property type="component" value="Chromosome"/>
</dbReference>
<feature type="transmembrane region" description="Helical" evidence="1">
    <location>
        <begin position="179"/>
        <end position="205"/>
    </location>
</feature>
<reference evidence="2 3" key="1">
    <citation type="submission" date="2020-02" db="EMBL/GenBank/DDBJ databases">
        <title>Paenibacillus sp. nov., isolated from rhizosphere soil of tomato.</title>
        <authorList>
            <person name="Weon H.-Y."/>
            <person name="Lee S.A."/>
        </authorList>
    </citation>
    <scope>NUCLEOTIDE SEQUENCE [LARGE SCALE GENOMIC DNA]</scope>
    <source>
        <strain evidence="2 3">14171R-81</strain>
    </source>
</reference>
<feature type="transmembrane region" description="Helical" evidence="1">
    <location>
        <begin position="141"/>
        <end position="158"/>
    </location>
</feature>
<feature type="transmembrane region" description="Helical" evidence="1">
    <location>
        <begin position="66"/>
        <end position="87"/>
    </location>
</feature>
<accession>A0A6C0NTN5</accession>
<proteinExistence type="predicted"/>
<sequence>MSKSKKVWIPAFIAVVTALILVVIYSNVELSHRGEALHARPHGVDQGALRESTHRPAEGEGRYGGYFSTLGTVALYSGAAGFSWIWFKRKQKSPLIWIRKVGKLLHAMHKSLGWFTLIIIAIHGIYFLFTKIHDNKIYSGLASFTILLALAGYGYFINKVRNKWMRVVHRSLGMIWVPVLFLHAGGSTIIAVVSSLAVGGLVWVFERSAGKDKKPVPGDR</sequence>
<protein>
    <recommendedName>
        <fullName evidence="4">Ferric oxidoreductase domain-containing protein</fullName>
    </recommendedName>
</protein>
<dbReference type="EMBL" id="CP048286">
    <property type="protein sequence ID" value="QHW29580.1"/>
    <property type="molecule type" value="Genomic_DNA"/>
</dbReference>
<feature type="transmembrane region" description="Helical" evidence="1">
    <location>
        <begin position="108"/>
        <end position="129"/>
    </location>
</feature>
<feature type="transmembrane region" description="Helical" evidence="1">
    <location>
        <begin position="7"/>
        <end position="28"/>
    </location>
</feature>
<evidence type="ECO:0000313" key="3">
    <source>
        <dbReference type="Proteomes" id="UP000479114"/>
    </source>
</evidence>
<dbReference type="RefSeq" id="WP_162638150.1">
    <property type="nucleotide sequence ID" value="NZ_CP048286.1"/>
</dbReference>
<keyword evidence="1" id="KW-0472">Membrane</keyword>
<keyword evidence="3" id="KW-1185">Reference proteome</keyword>
<gene>
    <name evidence="2" type="ORF">GZH47_01170</name>
</gene>
<evidence type="ECO:0000313" key="2">
    <source>
        <dbReference type="EMBL" id="QHW29580.1"/>
    </source>
</evidence>
<dbReference type="AlphaFoldDB" id="A0A6C0NTN5"/>
<keyword evidence="1" id="KW-1133">Transmembrane helix</keyword>
<organism evidence="2 3">
    <name type="scientific">Paenibacillus rhizovicinus</name>
    <dbReference type="NCBI Taxonomy" id="2704463"/>
    <lineage>
        <taxon>Bacteria</taxon>
        <taxon>Bacillati</taxon>
        <taxon>Bacillota</taxon>
        <taxon>Bacilli</taxon>
        <taxon>Bacillales</taxon>
        <taxon>Paenibacillaceae</taxon>
        <taxon>Paenibacillus</taxon>
    </lineage>
</organism>
<evidence type="ECO:0008006" key="4">
    <source>
        <dbReference type="Google" id="ProtNLM"/>
    </source>
</evidence>